<dbReference type="InterPro" id="IPR006042">
    <property type="entry name" value="Xan_ur_permease"/>
</dbReference>
<gene>
    <name evidence="9" type="ORF">ETD85_30080</name>
</gene>
<feature type="transmembrane region" description="Helical" evidence="8">
    <location>
        <begin position="50"/>
        <end position="73"/>
    </location>
</feature>
<dbReference type="OrthoDB" id="9805749at2"/>
<keyword evidence="3" id="KW-0813">Transport</keyword>
<evidence type="ECO:0000313" key="10">
    <source>
        <dbReference type="Proteomes" id="UP000306628"/>
    </source>
</evidence>
<dbReference type="InterPro" id="IPR017588">
    <property type="entry name" value="UacT-like"/>
</dbReference>
<proteinExistence type="inferred from homology"/>
<dbReference type="GO" id="GO:0005886">
    <property type="term" value="C:plasma membrane"/>
    <property type="evidence" value="ECO:0007669"/>
    <property type="project" value="UniProtKB-SubCell"/>
</dbReference>
<feature type="transmembrane region" description="Helical" evidence="8">
    <location>
        <begin position="194"/>
        <end position="212"/>
    </location>
</feature>
<feature type="transmembrane region" description="Helical" evidence="8">
    <location>
        <begin position="232"/>
        <end position="251"/>
    </location>
</feature>
<feature type="transmembrane region" description="Helical" evidence="8">
    <location>
        <begin position="403"/>
        <end position="426"/>
    </location>
</feature>
<dbReference type="EMBL" id="VCKX01000106">
    <property type="protein sequence ID" value="TMR30138.1"/>
    <property type="molecule type" value="Genomic_DNA"/>
</dbReference>
<evidence type="ECO:0000256" key="2">
    <source>
        <dbReference type="ARBA" id="ARBA00008821"/>
    </source>
</evidence>
<evidence type="ECO:0000313" key="9">
    <source>
        <dbReference type="EMBL" id="TMR30138.1"/>
    </source>
</evidence>
<dbReference type="InterPro" id="IPR006043">
    <property type="entry name" value="NCS2"/>
</dbReference>
<name>A0A5S4GAV3_9ACTN</name>
<dbReference type="NCBIfam" id="TIGR03173">
    <property type="entry name" value="pbuX"/>
    <property type="match status" value="1"/>
</dbReference>
<dbReference type="PANTHER" id="PTHR42810">
    <property type="entry name" value="PURINE PERMEASE C1399.01C-RELATED"/>
    <property type="match status" value="1"/>
</dbReference>
<dbReference type="RefSeq" id="WP_138693174.1">
    <property type="nucleotide sequence ID" value="NZ_JBHSAZ010000089.1"/>
</dbReference>
<evidence type="ECO:0000256" key="4">
    <source>
        <dbReference type="ARBA" id="ARBA00022475"/>
    </source>
</evidence>
<dbReference type="NCBIfam" id="TIGR00801">
    <property type="entry name" value="ncs2"/>
    <property type="match status" value="1"/>
</dbReference>
<dbReference type="AlphaFoldDB" id="A0A5S4GAV3"/>
<feature type="transmembrane region" description="Helical" evidence="8">
    <location>
        <begin position="20"/>
        <end position="43"/>
    </location>
</feature>
<dbReference type="Pfam" id="PF00860">
    <property type="entry name" value="Xan_ur_permease"/>
    <property type="match status" value="1"/>
</dbReference>
<feature type="transmembrane region" description="Helical" evidence="8">
    <location>
        <begin position="105"/>
        <end position="124"/>
    </location>
</feature>
<keyword evidence="6 8" id="KW-1133">Transmembrane helix</keyword>
<evidence type="ECO:0000256" key="1">
    <source>
        <dbReference type="ARBA" id="ARBA00004651"/>
    </source>
</evidence>
<protein>
    <submittedName>
        <fullName evidence="9">Purine permease</fullName>
    </submittedName>
</protein>
<keyword evidence="7 8" id="KW-0472">Membrane</keyword>
<feature type="transmembrane region" description="Helical" evidence="8">
    <location>
        <begin position="131"/>
        <end position="150"/>
    </location>
</feature>
<comment type="caution">
    <text evidence="9">The sequence shown here is derived from an EMBL/GenBank/DDBJ whole genome shotgun (WGS) entry which is preliminary data.</text>
</comment>
<dbReference type="Proteomes" id="UP000306628">
    <property type="component" value="Unassembled WGS sequence"/>
</dbReference>
<feature type="transmembrane region" description="Helical" evidence="8">
    <location>
        <begin position="317"/>
        <end position="340"/>
    </location>
</feature>
<evidence type="ECO:0000256" key="6">
    <source>
        <dbReference type="ARBA" id="ARBA00022989"/>
    </source>
</evidence>
<evidence type="ECO:0000256" key="8">
    <source>
        <dbReference type="SAM" id="Phobius"/>
    </source>
</evidence>
<evidence type="ECO:0000256" key="3">
    <source>
        <dbReference type="ARBA" id="ARBA00022448"/>
    </source>
</evidence>
<dbReference type="NCBIfam" id="NF037981">
    <property type="entry name" value="NCS2_1"/>
    <property type="match status" value="1"/>
</dbReference>
<dbReference type="PANTHER" id="PTHR42810:SF4">
    <property type="entry name" value="URIC ACID TRANSPORTER UACT"/>
    <property type="match status" value="1"/>
</dbReference>
<comment type="subcellular location">
    <subcellularLocation>
        <location evidence="1">Cell membrane</location>
        <topology evidence="1">Multi-pass membrane protein</topology>
    </subcellularLocation>
</comment>
<evidence type="ECO:0000256" key="7">
    <source>
        <dbReference type="ARBA" id="ARBA00023136"/>
    </source>
</evidence>
<keyword evidence="4" id="KW-1003">Cell membrane</keyword>
<sequence>MTSEVHPVDARLPIAQLGTLGLQHVLAMYAGAVAVPLIVGGALKLPPDQLAYLINADLLVSGIATLIQCVGVWRFGVRLPIMQGCTFAAVTPMVLIGTTQGGLPAIYGAVIVSGLLVVAVAPYFARIVRFFPPLVTGTIITIIGLSLLPVAARWAAGGAGSPSYGEPRNIAMAAAVLLLILAVYRLSKGFLGRIAVLVGIAAGTLAAIPLGFTDFSGVGSAALFGISTPFAFGLPTFQVTAIISMCVVMLVSMTETTGDFVAVAEMTGSDLTPRRLADGLRADGFSTALGGVFNTFPYTAFAQNVGLVGLTGVRSRWVVATAGGILVLLGLIPMLGAVIAAIPQPVLGGAGIAMFGTVAASGIRTLTKVSFEGNHNLVIVAVSIGVAAIPVGAPDFYDKFPDWAQTILNSGISTGSLLVIVLNLVFNHLRTGGPAVTERGM</sequence>
<dbReference type="PROSITE" id="PS01116">
    <property type="entry name" value="XANTH_URACIL_PERMASE"/>
    <property type="match status" value="1"/>
</dbReference>
<evidence type="ECO:0000256" key="5">
    <source>
        <dbReference type="ARBA" id="ARBA00022692"/>
    </source>
</evidence>
<reference evidence="9 10" key="1">
    <citation type="submission" date="2019-05" db="EMBL/GenBank/DDBJ databases">
        <title>Draft genome sequence of Nonomuraea zeae DSM 100528.</title>
        <authorList>
            <person name="Saricaoglu S."/>
            <person name="Isik K."/>
        </authorList>
    </citation>
    <scope>NUCLEOTIDE SEQUENCE [LARGE SCALE GENOMIC DNA]</scope>
    <source>
        <strain evidence="9 10">DSM 100528</strain>
    </source>
</reference>
<accession>A0A5S4GAV3</accession>
<keyword evidence="5 8" id="KW-0812">Transmembrane</keyword>
<feature type="transmembrane region" description="Helical" evidence="8">
    <location>
        <begin position="346"/>
        <end position="366"/>
    </location>
</feature>
<comment type="similarity">
    <text evidence="2">Belongs to the nucleobase:cation symporter-2 (NCS2) (TC 2.A.40) family.</text>
</comment>
<keyword evidence="10" id="KW-1185">Reference proteome</keyword>
<feature type="transmembrane region" description="Helical" evidence="8">
    <location>
        <begin position="378"/>
        <end position="397"/>
    </location>
</feature>
<organism evidence="9 10">
    <name type="scientific">Nonomuraea zeae</name>
    <dbReference type="NCBI Taxonomy" id="1642303"/>
    <lineage>
        <taxon>Bacteria</taxon>
        <taxon>Bacillati</taxon>
        <taxon>Actinomycetota</taxon>
        <taxon>Actinomycetes</taxon>
        <taxon>Streptosporangiales</taxon>
        <taxon>Streptosporangiaceae</taxon>
        <taxon>Nonomuraea</taxon>
    </lineage>
</organism>
<feature type="transmembrane region" description="Helical" evidence="8">
    <location>
        <begin position="170"/>
        <end position="187"/>
    </location>
</feature>
<dbReference type="GO" id="GO:0042907">
    <property type="term" value="F:xanthine transmembrane transporter activity"/>
    <property type="evidence" value="ECO:0007669"/>
    <property type="project" value="TreeGrafter"/>
</dbReference>